<evidence type="ECO:0000256" key="3">
    <source>
        <dbReference type="ARBA" id="ARBA00022806"/>
    </source>
</evidence>
<dbReference type="OrthoDB" id="9787585at2"/>
<keyword evidence="9" id="KW-1185">Reference proteome</keyword>
<dbReference type="Proteomes" id="UP000184035">
    <property type="component" value="Unassembled WGS sequence"/>
</dbReference>
<name>A0A1M4XQF3_9CLOT</name>
<dbReference type="GO" id="GO:0003677">
    <property type="term" value="F:DNA binding"/>
    <property type="evidence" value="ECO:0007669"/>
    <property type="project" value="InterPro"/>
</dbReference>
<keyword evidence="3 5" id="KW-0347">Helicase</keyword>
<keyword evidence="4 5" id="KW-0067">ATP-binding</keyword>
<reference evidence="8 9" key="1">
    <citation type="submission" date="2016-11" db="EMBL/GenBank/DDBJ databases">
        <authorList>
            <person name="Jaros S."/>
            <person name="Januszkiewicz K."/>
            <person name="Wedrychowicz H."/>
        </authorList>
    </citation>
    <scope>NUCLEOTIDE SEQUENCE [LARGE SCALE GENOMIC DNA]</scope>
    <source>
        <strain evidence="8 9">DSM 2631</strain>
    </source>
</reference>
<gene>
    <name evidence="8" type="ORF">SAMN05443638_1207</name>
</gene>
<evidence type="ECO:0000313" key="9">
    <source>
        <dbReference type="Proteomes" id="UP000184035"/>
    </source>
</evidence>
<evidence type="ECO:0000256" key="1">
    <source>
        <dbReference type="ARBA" id="ARBA00022741"/>
    </source>
</evidence>
<dbReference type="Pfam" id="PF00580">
    <property type="entry name" value="UvrD-helicase"/>
    <property type="match status" value="1"/>
</dbReference>
<dbReference type="GO" id="GO:0043138">
    <property type="term" value="F:3'-5' DNA helicase activity"/>
    <property type="evidence" value="ECO:0007669"/>
    <property type="project" value="TreeGrafter"/>
</dbReference>
<dbReference type="InterPro" id="IPR027417">
    <property type="entry name" value="P-loop_NTPase"/>
</dbReference>
<evidence type="ECO:0000259" key="7">
    <source>
        <dbReference type="PROSITE" id="PS51198"/>
    </source>
</evidence>
<dbReference type="InterPro" id="IPR014016">
    <property type="entry name" value="UvrD-like_ATP-bd"/>
</dbReference>
<dbReference type="PANTHER" id="PTHR11070">
    <property type="entry name" value="UVRD / RECB / PCRA DNA HELICASE FAMILY MEMBER"/>
    <property type="match status" value="1"/>
</dbReference>
<dbReference type="GO" id="GO:0000725">
    <property type="term" value="P:recombinational repair"/>
    <property type="evidence" value="ECO:0007669"/>
    <property type="project" value="TreeGrafter"/>
</dbReference>
<keyword evidence="6" id="KW-0175">Coiled coil</keyword>
<evidence type="ECO:0000256" key="6">
    <source>
        <dbReference type="SAM" id="Coils"/>
    </source>
</evidence>
<dbReference type="AlphaFoldDB" id="A0A1M4XQF3"/>
<dbReference type="GO" id="GO:0005829">
    <property type="term" value="C:cytosol"/>
    <property type="evidence" value="ECO:0007669"/>
    <property type="project" value="TreeGrafter"/>
</dbReference>
<evidence type="ECO:0000256" key="4">
    <source>
        <dbReference type="ARBA" id="ARBA00022840"/>
    </source>
</evidence>
<dbReference type="InterPro" id="IPR000212">
    <property type="entry name" value="DNA_helicase_UvrD/REP"/>
</dbReference>
<dbReference type="SUPFAM" id="SSF52540">
    <property type="entry name" value="P-loop containing nucleoside triphosphate hydrolases"/>
    <property type="match status" value="1"/>
</dbReference>
<feature type="domain" description="UvrD-like helicase ATP-binding" evidence="7">
    <location>
        <begin position="206"/>
        <end position="564"/>
    </location>
</feature>
<keyword evidence="1 5" id="KW-0547">Nucleotide-binding</keyword>
<evidence type="ECO:0000313" key="8">
    <source>
        <dbReference type="EMBL" id="SHE95586.1"/>
    </source>
</evidence>
<dbReference type="Gene3D" id="3.40.50.300">
    <property type="entry name" value="P-loop containing nucleotide triphosphate hydrolases"/>
    <property type="match status" value="2"/>
</dbReference>
<evidence type="ECO:0000256" key="2">
    <source>
        <dbReference type="ARBA" id="ARBA00022801"/>
    </source>
</evidence>
<sequence length="709" mass="83597">MNLDNSKEVELLVEERKLEDTLNILNDEILNYISKRKHIINYILEYRKNFVDEYKDDEDLLIEYFDHEKYVKEEAFKTIDRRLKELTVLKDSPYFGRITFTEDDEETVDNLYIGRFGVTPEGTFDPLIVDWRAPVASLFYNGNIGKASYKAPAGEIDVDILGRRQYIIKKGQLKGMFDSALDIKDDILQMVLSENSNEKLKDIITTLQKEQDEIIRKDKNTTVIVNGVAGSGKTTVALHRVAYLLYNYRKQLENRVLILGPNTIFIEYISQVLPSLGEVGVKQQTFLNFALEEIDEDINVMDFGEYMEKILSGDQNFIKKVKRKRSEDYIKELDKYIDEMNEDYFKFEPIKYFSEEIISLKEIEELFNKYYGYMPLFKRSEKIKRVLISKIKDKRDEKVRELKKEIEEYKKSLTKDQLLIESNDIEFRKRLKIREIVREVINSREDLERWIKRENIIRLYNSKFNDNEELTIDDLAPILYMMIKLEDKKSKDQIKHVVIDEGQDYTLLQFKIIKELTGANSFTIVGDKNQRFISGDSNPAMISLNNILFNKTDIYELNKSYRSTYEIMDFANKYLKDDKIVPLVRKGKDVEVVKVRERDDFIKSINEKIHDFKEDGLESIAVITRNIEDIEKIYKELREKNNIIKFSNENIIYNGGLVIIPSYYAKGLEFDGVIIADINSEEEKNHYEEDLVNYIMATRALHRLAVIKE</sequence>
<organism evidence="8 9">
    <name type="scientific">Clostridium fallax</name>
    <dbReference type="NCBI Taxonomy" id="1533"/>
    <lineage>
        <taxon>Bacteria</taxon>
        <taxon>Bacillati</taxon>
        <taxon>Bacillota</taxon>
        <taxon>Clostridia</taxon>
        <taxon>Eubacteriales</taxon>
        <taxon>Clostridiaceae</taxon>
        <taxon>Clostridium</taxon>
    </lineage>
</organism>
<protein>
    <submittedName>
        <fullName evidence="8">DNA helicase-2 / ATP-dependent DNA helicase PcrA</fullName>
    </submittedName>
</protein>
<dbReference type="PANTHER" id="PTHR11070:SF17">
    <property type="entry name" value="DNA HELICASE IV"/>
    <property type="match status" value="1"/>
</dbReference>
<feature type="binding site" evidence="5">
    <location>
        <begin position="227"/>
        <end position="234"/>
    </location>
    <ligand>
        <name>ATP</name>
        <dbReference type="ChEBI" id="CHEBI:30616"/>
    </ligand>
</feature>
<accession>A0A1M4XQF3</accession>
<evidence type="ECO:0000256" key="5">
    <source>
        <dbReference type="PROSITE-ProRule" id="PRU00560"/>
    </source>
</evidence>
<dbReference type="GO" id="GO:0016787">
    <property type="term" value="F:hydrolase activity"/>
    <property type="evidence" value="ECO:0007669"/>
    <property type="project" value="UniProtKB-UniRule"/>
</dbReference>
<keyword evidence="2 5" id="KW-0378">Hydrolase</keyword>
<proteinExistence type="predicted"/>
<dbReference type="STRING" id="1533.SAMN05443638_1207"/>
<dbReference type="RefSeq" id="WP_072896765.1">
    <property type="nucleotide sequence ID" value="NZ_FQVM01000020.1"/>
</dbReference>
<dbReference type="PROSITE" id="PS51198">
    <property type="entry name" value="UVRD_HELICASE_ATP_BIND"/>
    <property type="match status" value="1"/>
</dbReference>
<dbReference type="GO" id="GO:0005524">
    <property type="term" value="F:ATP binding"/>
    <property type="evidence" value="ECO:0007669"/>
    <property type="project" value="UniProtKB-UniRule"/>
</dbReference>
<feature type="coiled-coil region" evidence="6">
    <location>
        <begin position="388"/>
        <end position="419"/>
    </location>
</feature>
<dbReference type="EMBL" id="FQVM01000020">
    <property type="protein sequence ID" value="SHE95586.1"/>
    <property type="molecule type" value="Genomic_DNA"/>
</dbReference>